<dbReference type="EMBL" id="MGAF01000034">
    <property type="protein sequence ID" value="OGK40232.1"/>
    <property type="molecule type" value="Genomic_DNA"/>
</dbReference>
<accession>A0A1F7IA83</accession>
<proteinExistence type="predicted"/>
<evidence type="ECO:0000313" key="2">
    <source>
        <dbReference type="EMBL" id="OGK40232.1"/>
    </source>
</evidence>
<feature type="transmembrane region" description="Helical" evidence="1">
    <location>
        <begin position="50"/>
        <end position="69"/>
    </location>
</feature>
<protein>
    <recommendedName>
        <fullName evidence="4">Major facilitator superfamily (MFS) profile domain-containing protein</fullName>
    </recommendedName>
</protein>
<feature type="transmembrane region" description="Helical" evidence="1">
    <location>
        <begin position="106"/>
        <end position="126"/>
    </location>
</feature>
<dbReference type="AlphaFoldDB" id="A0A1F7IA83"/>
<feature type="transmembrane region" description="Helical" evidence="1">
    <location>
        <begin position="12"/>
        <end position="30"/>
    </location>
</feature>
<evidence type="ECO:0000256" key="1">
    <source>
        <dbReference type="SAM" id="Phobius"/>
    </source>
</evidence>
<name>A0A1F7IA83_9BACT</name>
<sequence length="130" mass="14641">MNLILKRGLMAGLVNLLVGVGLNMFVQMLLPAIAGEYKNTGIFRSWTDPLMMLFFVYPFIVGVASAYLWEKLGKPEPAEFAKLYFIIATIPGMFITYTSFKISLAMVLLWTITGYIEALIAAYVFVRIKK</sequence>
<keyword evidence="1" id="KW-0812">Transmembrane</keyword>
<organism evidence="2 3">
    <name type="scientific">Candidatus Roizmanbacteria bacterium RIFCSPLOWO2_01_FULL_35_13</name>
    <dbReference type="NCBI Taxonomy" id="1802055"/>
    <lineage>
        <taxon>Bacteria</taxon>
        <taxon>Candidatus Roizmaniibacteriota</taxon>
    </lineage>
</organism>
<feature type="transmembrane region" description="Helical" evidence="1">
    <location>
        <begin position="81"/>
        <end position="100"/>
    </location>
</feature>
<evidence type="ECO:0008006" key="4">
    <source>
        <dbReference type="Google" id="ProtNLM"/>
    </source>
</evidence>
<evidence type="ECO:0000313" key="3">
    <source>
        <dbReference type="Proteomes" id="UP000179270"/>
    </source>
</evidence>
<keyword evidence="1" id="KW-0472">Membrane</keyword>
<dbReference type="STRING" id="1802055.A3A74_07030"/>
<comment type="caution">
    <text evidence="2">The sequence shown here is derived from an EMBL/GenBank/DDBJ whole genome shotgun (WGS) entry which is preliminary data.</text>
</comment>
<keyword evidence="1" id="KW-1133">Transmembrane helix</keyword>
<reference evidence="2 3" key="1">
    <citation type="journal article" date="2016" name="Nat. Commun.">
        <title>Thousands of microbial genomes shed light on interconnected biogeochemical processes in an aquifer system.</title>
        <authorList>
            <person name="Anantharaman K."/>
            <person name="Brown C.T."/>
            <person name="Hug L.A."/>
            <person name="Sharon I."/>
            <person name="Castelle C.J."/>
            <person name="Probst A.J."/>
            <person name="Thomas B.C."/>
            <person name="Singh A."/>
            <person name="Wilkins M.J."/>
            <person name="Karaoz U."/>
            <person name="Brodie E.L."/>
            <person name="Williams K.H."/>
            <person name="Hubbard S.S."/>
            <person name="Banfield J.F."/>
        </authorList>
    </citation>
    <scope>NUCLEOTIDE SEQUENCE [LARGE SCALE GENOMIC DNA]</scope>
</reference>
<gene>
    <name evidence="2" type="ORF">A3A74_07030</name>
</gene>
<dbReference type="Proteomes" id="UP000179270">
    <property type="component" value="Unassembled WGS sequence"/>
</dbReference>